<dbReference type="PANTHER" id="PTHR48098">
    <property type="entry name" value="ENTEROCHELIN ESTERASE-RELATED"/>
    <property type="match status" value="1"/>
</dbReference>
<dbReference type="InterPro" id="IPR000801">
    <property type="entry name" value="Esterase-like"/>
</dbReference>
<name>A0A1T5KJK2_9BACT</name>
<proteinExistence type="predicted"/>
<dbReference type="InterPro" id="IPR050583">
    <property type="entry name" value="Mycobacterial_A85_antigen"/>
</dbReference>
<dbReference type="Pfam" id="PF00756">
    <property type="entry name" value="Esterase"/>
    <property type="match status" value="1"/>
</dbReference>
<evidence type="ECO:0000313" key="1">
    <source>
        <dbReference type="EMBL" id="SKC63934.1"/>
    </source>
</evidence>
<protein>
    <submittedName>
        <fullName evidence="1">Putative esterase</fullName>
    </submittedName>
</protein>
<accession>A0A1T5KJK2</accession>
<dbReference type="Proteomes" id="UP000190961">
    <property type="component" value="Unassembled WGS sequence"/>
</dbReference>
<evidence type="ECO:0000313" key="2">
    <source>
        <dbReference type="Proteomes" id="UP000190961"/>
    </source>
</evidence>
<dbReference type="AlphaFoldDB" id="A0A1T5KJK2"/>
<dbReference type="STRING" id="688867.SAMN05660236_2274"/>
<dbReference type="SUPFAM" id="SSF53474">
    <property type="entry name" value="alpha/beta-Hydrolases"/>
    <property type="match status" value="1"/>
</dbReference>
<organism evidence="1 2">
    <name type="scientific">Ohtaekwangia koreensis</name>
    <dbReference type="NCBI Taxonomy" id="688867"/>
    <lineage>
        <taxon>Bacteria</taxon>
        <taxon>Pseudomonadati</taxon>
        <taxon>Bacteroidota</taxon>
        <taxon>Cytophagia</taxon>
        <taxon>Cytophagales</taxon>
        <taxon>Fulvivirgaceae</taxon>
        <taxon>Ohtaekwangia</taxon>
    </lineage>
</organism>
<gene>
    <name evidence="1" type="ORF">SAMN05660236_2274</name>
</gene>
<sequence length="388" mass="43571">MNINIICPSAGRQLHSMYMYFTMAALLISSISVAYAQGKKVTKANSANQPKSISTGKVVTETLVSNILRNTRTGVDINRTVKIYLPPGYERSEKSYAVVYYFHSINSSAQKVFESGALQTLLDRAFAANVVGEFILVAADYGSATSGIWYENSAVTGRWLDFTVDELVPFIDAHFRTIKNRDSRALTGDFVGGRGALVLSMLYPDVFSVVYAMHPVATGTGPIPMVSKVDWKKIHAAKSFNELSEGFARPYVSIMQAFLPNPDRPPFYCDFMVEMENGEPKLNVANYAKLKDDFLLDQKLKERAGNLRKMRGIGFDWARYDSNYDHVFANQQFTLKLDELGVEHEAEEYRGDPWSTNFTDHGRFYTRALPFFSRYLVVSDSQNTVGSN</sequence>
<keyword evidence="2" id="KW-1185">Reference proteome</keyword>
<reference evidence="1 2" key="1">
    <citation type="submission" date="2017-02" db="EMBL/GenBank/DDBJ databases">
        <authorList>
            <person name="Peterson S.W."/>
        </authorList>
    </citation>
    <scope>NUCLEOTIDE SEQUENCE [LARGE SCALE GENOMIC DNA]</scope>
    <source>
        <strain evidence="1 2">DSM 25262</strain>
    </source>
</reference>
<dbReference type="InterPro" id="IPR029058">
    <property type="entry name" value="AB_hydrolase_fold"/>
</dbReference>
<dbReference type="EMBL" id="FUZU01000001">
    <property type="protein sequence ID" value="SKC63934.1"/>
    <property type="molecule type" value="Genomic_DNA"/>
</dbReference>
<dbReference type="Gene3D" id="3.40.50.1820">
    <property type="entry name" value="alpha/beta hydrolase"/>
    <property type="match status" value="1"/>
</dbReference>